<comment type="caution">
    <text evidence="1">The sequence shown here is derived from an EMBL/GenBank/DDBJ whole genome shotgun (WGS) entry which is preliminary data.</text>
</comment>
<dbReference type="EMBL" id="BAAAGX010000017">
    <property type="protein sequence ID" value="GAA0255581.1"/>
    <property type="molecule type" value="Genomic_DNA"/>
</dbReference>
<protein>
    <submittedName>
        <fullName evidence="1">Sucrase ferredoxin</fullName>
    </submittedName>
</protein>
<dbReference type="CDD" id="cd03062">
    <property type="entry name" value="TRX_Fd_Sucrase"/>
    <property type="match status" value="1"/>
</dbReference>
<dbReference type="InterPro" id="IPR009737">
    <property type="entry name" value="Aim32/Apd1-like"/>
</dbReference>
<proteinExistence type="predicted"/>
<accession>A0ABN0UMU8</accession>
<evidence type="ECO:0000313" key="2">
    <source>
        <dbReference type="Proteomes" id="UP001500967"/>
    </source>
</evidence>
<name>A0ABN0UMU8_9ACTN</name>
<sequence length="277" mass="29809">MTPRCAVTARERGDQLFGTAAPGERWLLVEHPGPWPRRAFEASPELTRVAERAVASGFRAVLIRRPGRSPAREMRSYAVVDARPGREGISWGTFGSEAELLDVPLELGPSVSDEPVHLVCAHGRHDTCCAVEGRPVAAALADAYPGRTWECSHVGGDRFSANLVLLPHGLYYGMLDPGTALEVAAAYRTGRLVPSLLRGRSVFAPAVQAAQHYARLESGDDRVDAFAPLGVETVEPGTVRVRLVGATVTVRVSWSEPAVLTCAAGRPEVARVFTRVQ</sequence>
<gene>
    <name evidence="1" type="ORF">GCM10009539_46000</name>
</gene>
<reference evidence="1 2" key="1">
    <citation type="journal article" date="2019" name="Int. J. Syst. Evol. Microbiol.">
        <title>The Global Catalogue of Microorganisms (GCM) 10K type strain sequencing project: providing services to taxonomists for standard genome sequencing and annotation.</title>
        <authorList>
            <consortium name="The Broad Institute Genomics Platform"/>
            <consortium name="The Broad Institute Genome Sequencing Center for Infectious Disease"/>
            <person name="Wu L."/>
            <person name="Ma J."/>
        </authorList>
    </citation>
    <scope>NUCLEOTIDE SEQUENCE [LARGE SCALE GENOMIC DNA]</scope>
    <source>
        <strain evidence="1 2">JCM 10425</strain>
    </source>
</reference>
<organism evidence="1 2">
    <name type="scientific">Cryptosporangium japonicum</name>
    <dbReference type="NCBI Taxonomy" id="80872"/>
    <lineage>
        <taxon>Bacteria</taxon>
        <taxon>Bacillati</taxon>
        <taxon>Actinomycetota</taxon>
        <taxon>Actinomycetes</taxon>
        <taxon>Cryptosporangiales</taxon>
        <taxon>Cryptosporangiaceae</taxon>
        <taxon>Cryptosporangium</taxon>
    </lineage>
</organism>
<dbReference type="Proteomes" id="UP001500967">
    <property type="component" value="Unassembled WGS sequence"/>
</dbReference>
<dbReference type="InterPro" id="IPR036249">
    <property type="entry name" value="Thioredoxin-like_sf"/>
</dbReference>
<dbReference type="Pfam" id="PF06999">
    <property type="entry name" value="Suc_Fer-like"/>
    <property type="match status" value="1"/>
</dbReference>
<dbReference type="SUPFAM" id="SSF52833">
    <property type="entry name" value="Thioredoxin-like"/>
    <property type="match status" value="1"/>
</dbReference>
<evidence type="ECO:0000313" key="1">
    <source>
        <dbReference type="EMBL" id="GAA0255581.1"/>
    </source>
</evidence>
<dbReference type="RefSeq" id="WP_344650947.1">
    <property type="nucleotide sequence ID" value="NZ_BAAAGX010000017.1"/>
</dbReference>
<keyword evidence="2" id="KW-1185">Reference proteome</keyword>